<evidence type="ECO:0000313" key="2">
    <source>
        <dbReference type="Proteomes" id="UP001060215"/>
    </source>
</evidence>
<reference evidence="1 2" key="1">
    <citation type="journal article" date="2022" name="Plant J.">
        <title>Chromosome-level genome of Camellia lanceoleosa provides a valuable resource for understanding genome evolution and self-incompatibility.</title>
        <authorList>
            <person name="Gong W."/>
            <person name="Xiao S."/>
            <person name="Wang L."/>
            <person name="Liao Z."/>
            <person name="Chang Y."/>
            <person name="Mo W."/>
            <person name="Hu G."/>
            <person name="Li W."/>
            <person name="Zhao G."/>
            <person name="Zhu H."/>
            <person name="Hu X."/>
            <person name="Ji K."/>
            <person name="Xiang X."/>
            <person name="Song Q."/>
            <person name="Yuan D."/>
            <person name="Jin S."/>
            <person name="Zhang L."/>
        </authorList>
    </citation>
    <scope>NUCLEOTIDE SEQUENCE [LARGE SCALE GENOMIC DNA]</scope>
    <source>
        <strain evidence="1">SQ_2022a</strain>
    </source>
</reference>
<dbReference type="Proteomes" id="UP001060215">
    <property type="component" value="Chromosome 4"/>
</dbReference>
<dbReference type="EMBL" id="CM045761">
    <property type="protein sequence ID" value="KAI8015985.1"/>
    <property type="molecule type" value="Genomic_DNA"/>
</dbReference>
<protein>
    <submittedName>
        <fullName evidence="1">Uncharacterized protein</fullName>
    </submittedName>
</protein>
<keyword evidence="2" id="KW-1185">Reference proteome</keyword>
<organism evidence="1 2">
    <name type="scientific">Camellia lanceoleosa</name>
    <dbReference type="NCBI Taxonomy" id="1840588"/>
    <lineage>
        <taxon>Eukaryota</taxon>
        <taxon>Viridiplantae</taxon>
        <taxon>Streptophyta</taxon>
        <taxon>Embryophyta</taxon>
        <taxon>Tracheophyta</taxon>
        <taxon>Spermatophyta</taxon>
        <taxon>Magnoliopsida</taxon>
        <taxon>eudicotyledons</taxon>
        <taxon>Gunneridae</taxon>
        <taxon>Pentapetalae</taxon>
        <taxon>asterids</taxon>
        <taxon>Ericales</taxon>
        <taxon>Theaceae</taxon>
        <taxon>Camellia</taxon>
    </lineage>
</organism>
<gene>
    <name evidence="1" type="ORF">LOK49_LG05G01789</name>
</gene>
<sequence>MIKKIKTKARKTIEISDYKYGGKKVNVEKEKEHKDETISNKYVVAQLLPPEDKYKLQILWKEKQTESSACIWFGARYDNCVFINDIKNLVKGTDISNCTIDAYIEILEKELQTQNSGDGAEHNGKSFVLSSLYWKLESSLELRMRRIGSISSLRFRQNRGFEAEIEVYFAQDLSSLEVFI</sequence>
<comment type="caution">
    <text evidence="1">The sequence shown here is derived from an EMBL/GenBank/DDBJ whole genome shotgun (WGS) entry which is preliminary data.</text>
</comment>
<evidence type="ECO:0000313" key="1">
    <source>
        <dbReference type="EMBL" id="KAI8015985.1"/>
    </source>
</evidence>
<accession>A0ACC0HRK2</accession>
<name>A0ACC0HRK2_9ERIC</name>
<proteinExistence type="predicted"/>